<dbReference type="InterPro" id="IPR001107">
    <property type="entry name" value="Band_7"/>
</dbReference>
<dbReference type="InterPro" id="IPR036013">
    <property type="entry name" value="Band_7/SPFH_dom_sf"/>
</dbReference>
<feature type="compositionally biased region" description="Low complexity" evidence="4">
    <location>
        <begin position="236"/>
        <end position="247"/>
    </location>
</feature>
<name>A0A3M0K1S4_HIRRU</name>
<dbReference type="PROSITE" id="PS01270">
    <property type="entry name" value="BAND_7"/>
    <property type="match status" value="1"/>
</dbReference>
<keyword evidence="5" id="KW-1133">Transmembrane helix</keyword>
<comment type="subcellular location">
    <subcellularLocation>
        <location evidence="1">Membrane</location>
    </subcellularLocation>
</comment>
<keyword evidence="8" id="KW-1185">Reference proteome</keyword>
<dbReference type="STRING" id="333673.A0A3M0K1S4"/>
<dbReference type="EMBL" id="QRBI01000120">
    <property type="protein sequence ID" value="RMC07192.1"/>
    <property type="molecule type" value="Genomic_DNA"/>
</dbReference>
<feature type="compositionally biased region" description="Polar residues" evidence="4">
    <location>
        <begin position="479"/>
        <end position="508"/>
    </location>
</feature>
<dbReference type="SUPFAM" id="SSF117892">
    <property type="entry name" value="Band 7/SPFH domain"/>
    <property type="match status" value="1"/>
</dbReference>
<evidence type="ECO:0000259" key="6">
    <source>
        <dbReference type="SMART" id="SM00244"/>
    </source>
</evidence>
<evidence type="ECO:0000256" key="2">
    <source>
        <dbReference type="ARBA" id="ARBA00008164"/>
    </source>
</evidence>
<reference evidence="7 8" key="1">
    <citation type="submission" date="2018-07" db="EMBL/GenBank/DDBJ databases">
        <title>A high quality draft genome assembly of the barn swallow (H. rustica rustica).</title>
        <authorList>
            <person name="Formenti G."/>
            <person name="Chiara M."/>
            <person name="Poveda L."/>
            <person name="Francoijs K.-J."/>
            <person name="Bonisoli-Alquati A."/>
            <person name="Canova L."/>
            <person name="Gianfranceschi L."/>
            <person name="Horner D.S."/>
            <person name="Saino N."/>
        </authorList>
    </citation>
    <scope>NUCLEOTIDE SEQUENCE [LARGE SCALE GENOMIC DNA]</scope>
    <source>
        <strain evidence="7">Chelidonia</strain>
        <tissue evidence="7">Blood</tissue>
    </source>
</reference>
<feature type="compositionally biased region" description="Polar residues" evidence="4">
    <location>
        <begin position="520"/>
        <end position="572"/>
    </location>
</feature>
<feature type="compositionally biased region" description="Polar residues" evidence="4">
    <location>
        <begin position="218"/>
        <end position="235"/>
    </location>
</feature>
<feature type="domain" description="Band 7" evidence="6">
    <location>
        <begin position="715"/>
        <end position="874"/>
    </location>
</feature>
<dbReference type="PRINTS" id="PR00721">
    <property type="entry name" value="STOMATIN"/>
</dbReference>
<dbReference type="InterPro" id="IPR028011">
    <property type="entry name" value="DUF4476"/>
</dbReference>
<evidence type="ECO:0000313" key="7">
    <source>
        <dbReference type="EMBL" id="RMC07192.1"/>
    </source>
</evidence>
<gene>
    <name evidence="7" type="ORF">DUI87_16648</name>
</gene>
<sequence>MDKKSFETVLDEIRKAVLTEYKLKAIEYVHGYFSSEQKIVAVPASKMVNILNCFTFSKDKLIALEILASNIVDAQNYRLIEDLFRINMSEKKRCRRILEQASKTGCKAPHAMISSCGMIPGNPYPKGKPSRINGIFPGTPIKKDTEECTNEGKGIAARILGPSKPAPSTYNPHKPVPYPIPPCRPHATIAPSAYNNAGLVPMANVIAPGLPPAPPPYTANQVVSENEDLSSQAKPSQNQAFSAQANQLFTPHGSNPSTPAATPVPTPSPVKAISHPLAPATPLISGMNMSTPVLPVFPGQVSSSIHTSQPSTPTPTVIKSLSLPGVPVTSVHSATSTPIPSVFSGLASIPAAMPTPQGSSTPCATPAPTEAFASAATPFAGLPFPATSSVASANNPAPLSSVFAGLPLSLPPNAQGISSPVPSTIANSPATTIPGSLSLPNPILSVLKGFLTSNDTSLINSSALPSAVTSELASFSALANQSSDPPTSSVNKCYTPSATPNTQRSSTPGLAIFPGLPSPSVANSSSTPPTLPAQSPLTTSPSIMPVNCGSSASLLHGTSPTNPEQQLSSAPAATSVPVLVKTEPMSPTLSAFKGPSHSASPSHGTLGLSGLGRAYTSAASVPVSLPSSLNPALSGLSSLSAPLNNSSSLASISLTPHGSSAPIAPVFNGLPPFTSLTSNFAFTADRREGIGVCGWILVSLSFILVLITFPISIWTCIKVVREYERAVVFRLGRILSKKAKGPGIILVLPCTDTFIKVDLRTVTCKIPPQEILTRDAVTAQVDGVVSYRIHSAVSAVANVTDVHSATLLLAQTTLRNVLGTQSLAELLAGRGEIAHRIQAALDSATEQWGVKVARVEVKDVRIPMAMQRAMAAEAEAARETKAKVVAAEGEVNASKALQKASMVLAESPAGLPLRYLQTLTAVAAQNNSTIVFPLPINMFGSSGWKNIGG</sequence>
<dbReference type="Proteomes" id="UP000269221">
    <property type="component" value="Unassembled WGS sequence"/>
</dbReference>
<comment type="similarity">
    <text evidence="2">Belongs to the band 7/mec-2 family.</text>
</comment>
<organism evidence="7 8">
    <name type="scientific">Hirundo rustica rustica</name>
    <dbReference type="NCBI Taxonomy" id="333673"/>
    <lineage>
        <taxon>Eukaryota</taxon>
        <taxon>Metazoa</taxon>
        <taxon>Chordata</taxon>
        <taxon>Craniata</taxon>
        <taxon>Vertebrata</taxon>
        <taxon>Euteleostomi</taxon>
        <taxon>Archelosauria</taxon>
        <taxon>Archosauria</taxon>
        <taxon>Dinosauria</taxon>
        <taxon>Saurischia</taxon>
        <taxon>Theropoda</taxon>
        <taxon>Coelurosauria</taxon>
        <taxon>Aves</taxon>
        <taxon>Neognathae</taxon>
        <taxon>Neoaves</taxon>
        <taxon>Telluraves</taxon>
        <taxon>Australaves</taxon>
        <taxon>Passeriformes</taxon>
        <taxon>Sylvioidea</taxon>
        <taxon>Hirundinidae</taxon>
        <taxon>Hirundo</taxon>
    </lineage>
</organism>
<evidence type="ECO:0000256" key="1">
    <source>
        <dbReference type="ARBA" id="ARBA00004370"/>
    </source>
</evidence>
<dbReference type="PANTHER" id="PTHR14880">
    <property type="entry name" value="PROLINE AND SERINE-RICH PROTEIN 1"/>
    <property type="match status" value="1"/>
</dbReference>
<dbReference type="GO" id="GO:0016020">
    <property type="term" value="C:membrane"/>
    <property type="evidence" value="ECO:0007669"/>
    <property type="project" value="UniProtKB-SubCell"/>
</dbReference>
<dbReference type="InterPro" id="IPR001972">
    <property type="entry name" value="Stomatin_HflK_fam"/>
</dbReference>
<feature type="region of interest" description="Disordered" evidence="4">
    <location>
        <begin position="217"/>
        <end position="273"/>
    </location>
</feature>
<dbReference type="OrthoDB" id="5968166at2759"/>
<dbReference type="PANTHER" id="PTHR14880:SF2">
    <property type="entry name" value="PROLINE AND SERINE-RICH PROTEIN 1"/>
    <property type="match status" value="1"/>
</dbReference>
<dbReference type="Pfam" id="PF14771">
    <property type="entry name" value="DUF4476"/>
    <property type="match status" value="1"/>
</dbReference>
<evidence type="ECO:0000256" key="5">
    <source>
        <dbReference type="SAM" id="Phobius"/>
    </source>
</evidence>
<comment type="caution">
    <text evidence="7">The sequence shown here is derived from an EMBL/GenBank/DDBJ whole genome shotgun (WGS) entry which is preliminary data.</text>
</comment>
<dbReference type="SMART" id="SM00244">
    <property type="entry name" value="PHB"/>
    <property type="match status" value="1"/>
</dbReference>
<dbReference type="Gene3D" id="6.10.250.2090">
    <property type="match status" value="1"/>
</dbReference>
<accession>A0A3M0K1S4</accession>
<evidence type="ECO:0000256" key="3">
    <source>
        <dbReference type="ARBA" id="ARBA00023136"/>
    </source>
</evidence>
<dbReference type="AlphaFoldDB" id="A0A3M0K1S4"/>
<dbReference type="Pfam" id="PF01145">
    <property type="entry name" value="Band_7"/>
    <property type="match status" value="1"/>
</dbReference>
<dbReference type="FunFam" id="3.30.479.30:FF:000002">
    <property type="entry name" value="band 7 protein AGAP004871"/>
    <property type="match status" value="1"/>
</dbReference>
<evidence type="ECO:0000256" key="4">
    <source>
        <dbReference type="SAM" id="MobiDB-lite"/>
    </source>
</evidence>
<proteinExistence type="inferred from homology"/>
<dbReference type="Gene3D" id="3.30.479.30">
    <property type="entry name" value="Band 7 domain"/>
    <property type="match status" value="1"/>
</dbReference>
<dbReference type="InterPro" id="IPR018080">
    <property type="entry name" value="Band_7/stomatin-like_CS"/>
</dbReference>
<feature type="region of interest" description="Disordered" evidence="4">
    <location>
        <begin position="479"/>
        <end position="573"/>
    </location>
</feature>
<keyword evidence="3 5" id="KW-0472">Membrane</keyword>
<protein>
    <recommendedName>
        <fullName evidence="6">Band 7 domain-containing protein</fullName>
    </recommendedName>
</protein>
<evidence type="ECO:0000313" key="8">
    <source>
        <dbReference type="Proteomes" id="UP000269221"/>
    </source>
</evidence>
<feature type="transmembrane region" description="Helical" evidence="5">
    <location>
        <begin position="695"/>
        <end position="717"/>
    </location>
</feature>
<keyword evidence="5" id="KW-0812">Transmembrane</keyword>
<dbReference type="InterPro" id="IPR042616">
    <property type="entry name" value="PROSER1"/>
</dbReference>